<organism evidence="1 2">
    <name type="scientific">Actinomortierella ambigua</name>
    <dbReference type="NCBI Taxonomy" id="1343610"/>
    <lineage>
        <taxon>Eukaryota</taxon>
        <taxon>Fungi</taxon>
        <taxon>Fungi incertae sedis</taxon>
        <taxon>Mucoromycota</taxon>
        <taxon>Mortierellomycotina</taxon>
        <taxon>Mortierellomycetes</taxon>
        <taxon>Mortierellales</taxon>
        <taxon>Mortierellaceae</taxon>
        <taxon>Actinomortierella</taxon>
    </lineage>
</organism>
<dbReference type="EMBL" id="JAAAJB010000036">
    <property type="protein sequence ID" value="KAG0269010.1"/>
    <property type="molecule type" value="Genomic_DNA"/>
</dbReference>
<proteinExistence type="predicted"/>
<dbReference type="Gene3D" id="3.80.10.10">
    <property type="entry name" value="Ribonuclease Inhibitor"/>
    <property type="match status" value="1"/>
</dbReference>
<evidence type="ECO:0000313" key="1">
    <source>
        <dbReference type="EMBL" id="KAG0269010.1"/>
    </source>
</evidence>
<gene>
    <name evidence="1" type="ORF">DFQ27_005116</name>
</gene>
<dbReference type="InterPro" id="IPR032675">
    <property type="entry name" value="LRR_dom_sf"/>
</dbReference>
<sequence length="608" mass="69050">MAYLDLSSKRALILTCRHLFRVGVPILYKNPFQLIADQPERLLSSSGIDPSRPKFRNNCLQHDHYSRTTRTMQQKLVQTARLVQLFLACIRSIQSRLPALCYPGYGRQWVRPPCTTDYLKYFVDHSSGSLLIRSFSHLFADLIKEPWKSAEINLNASTLPIIQVQNRIHQAFIEHNPENIQILAISVTNFRSISSQAHALSTLTTLELTDVTRDFDLESVIDFIRSHRMVFGRALVHLRFRASYGRLRPAACDLMKILETMREPETVDLSGWRDALFYISKIPTDELRTLLFSLTDLAPGLDVATIWKFMERCQHLGHLRMPVMDARQFEWAAAHKRKMLISRPILATKRSTLLSSMKRIELEGPVNLMIPCIKDALFAYQSSLKKMWARTSAPSVSTWAASVVLFECRLPFLTELHLEGPICFQFELPSLTQLPALRTLRLRAEPSEYASAIVPIGPLVMTSLARSSSSIQSTVSSMAKSSSSILEGRSSPSLSLSELGQRVQRQSNDLRFIAFLPRLAELTLHGPWTMADTYLRLIADHCRRLSHVELVHTVGTTIGGLLLAIENMRRLEFLRLHLHAVSDLYLVYVAKKKLVFSPDFDVTACAHV</sequence>
<accession>A0A9P6QKP9</accession>
<evidence type="ECO:0008006" key="3">
    <source>
        <dbReference type="Google" id="ProtNLM"/>
    </source>
</evidence>
<dbReference type="AlphaFoldDB" id="A0A9P6QKP9"/>
<evidence type="ECO:0000313" key="2">
    <source>
        <dbReference type="Proteomes" id="UP000807716"/>
    </source>
</evidence>
<reference evidence="1" key="1">
    <citation type="journal article" date="2020" name="Fungal Divers.">
        <title>Resolving the Mortierellaceae phylogeny through synthesis of multi-gene phylogenetics and phylogenomics.</title>
        <authorList>
            <person name="Vandepol N."/>
            <person name="Liber J."/>
            <person name="Desiro A."/>
            <person name="Na H."/>
            <person name="Kennedy M."/>
            <person name="Barry K."/>
            <person name="Grigoriev I.V."/>
            <person name="Miller A.N."/>
            <person name="O'Donnell K."/>
            <person name="Stajich J.E."/>
            <person name="Bonito G."/>
        </authorList>
    </citation>
    <scope>NUCLEOTIDE SEQUENCE</scope>
    <source>
        <strain evidence="1">BC1065</strain>
    </source>
</reference>
<comment type="caution">
    <text evidence="1">The sequence shown here is derived from an EMBL/GenBank/DDBJ whole genome shotgun (WGS) entry which is preliminary data.</text>
</comment>
<dbReference type="OrthoDB" id="2403082at2759"/>
<dbReference type="Proteomes" id="UP000807716">
    <property type="component" value="Unassembled WGS sequence"/>
</dbReference>
<protein>
    <recommendedName>
        <fullName evidence="3">F-box domain-containing protein</fullName>
    </recommendedName>
</protein>
<name>A0A9P6QKP9_9FUNG</name>
<keyword evidence="2" id="KW-1185">Reference proteome</keyword>